<accession>A0AAW4MTG1</accession>
<name>A0AAW4MTG1_9FIRM</name>
<protein>
    <submittedName>
        <fullName evidence="2">M15 family metallopeptidase</fullName>
    </submittedName>
</protein>
<dbReference type="Pfam" id="PF02557">
    <property type="entry name" value="VanY"/>
    <property type="match status" value="1"/>
</dbReference>
<feature type="domain" description="D-alanyl-D-alanine carboxypeptidase-like core" evidence="1">
    <location>
        <begin position="66"/>
        <end position="197"/>
    </location>
</feature>
<evidence type="ECO:0000313" key="5">
    <source>
        <dbReference type="Proteomes" id="UP001197492"/>
    </source>
</evidence>
<dbReference type="Proteomes" id="UP001197492">
    <property type="component" value="Unassembled WGS sequence"/>
</dbReference>
<sequence length="217" mass="25506">MRVFKKCLLVLGILLLILSGYIIFRSDTFIEDASTNHGWNLMLVNHTSKIPDNYKVILTKLNNGKEVDSRIIPELSQMFRDARKDDIYMQVNEGYRSSYSQQKILDNRTNYYKNKGLFTLLARRYALNYVSAPGTSEHQLGLAVDIVGDNRYTTNQSAYRWLERNAYKYGFVKRYPKNKTSITHIKHEPWHYRYVGKKAALKMRQKNLCLEEYVESL</sequence>
<dbReference type="GO" id="GO:0006508">
    <property type="term" value="P:proteolysis"/>
    <property type="evidence" value="ECO:0007669"/>
    <property type="project" value="InterPro"/>
</dbReference>
<dbReference type="GO" id="GO:0008233">
    <property type="term" value="F:peptidase activity"/>
    <property type="evidence" value="ECO:0007669"/>
    <property type="project" value="InterPro"/>
</dbReference>
<comment type="caution">
    <text evidence="2">The sequence shown here is derived from an EMBL/GenBank/DDBJ whole genome shotgun (WGS) entry which is preliminary data.</text>
</comment>
<reference evidence="2 5" key="1">
    <citation type="submission" date="2021-06" db="EMBL/GenBank/DDBJ databases">
        <title>Collection of gut derived symbiotic bacterial strains cultured from healthy donors.</title>
        <authorList>
            <person name="Lin H."/>
            <person name="Littmann E."/>
            <person name="Pamer E.G."/>
        </authorList>
    </citation>
    <scope>NUCLEOTIDE SEQUENCE</scope>
    <source>
        <strain evidence="3 5">MSK.21.70</strain>
        <strain evidence="2">MSK.21.82</strain>
    </source>
</reference>
<dbReference type="InterPro" id="IPR058193">
    <property type="entry name" value="VanY/YodJ_core_dom"/>
</dbReference>
<dbReference type="CDD" id="cd14852">
    <property type="entry name" value="LD-carboxypeptidase"/>
    <property type="match status" value="1"/>
</dbReference>
<dbReference type="EMBL" id="JAHOEL010000003">
    <property type="protein sequence ID" value="MBV3391857.1"/>
    <property type="molecule type" value="Genomic_DNA"/>
</dbReference>
<dbReference type="AlphaFoldDB" id="A0AAW4MTG1"/>
<dbReference type="PANTHER" id="PTHR34385:SF1">
    <property type="entry name" value="PEPTIDOGLYCAN L-ALANYL-D-GLUTAMATE ENDOPEPTIDASE CWLK"/>
    <property type="match status" value="1"/>
</dbReference>
<keyword evidence="5" id="KW-1185">Reference proteome</keyword>
<dbReference type="EMBL" id="JAHOEF010000003">
    <property type="protein sequence ID" value="MBV3381833.1"/>
    <property type="molecule type" value="Genomic_DNA"/>
</dbReference>
<gene>
    <name evidence="2" type="ORF">KSV97_01035</name>
    <name evidence="3" type="ORF">KSW06_01045</name>
</gene>
<dbReference type="InterPro" id="IPR052179">
    <property type="entry name" value="DD-CPase-like"/>
</dbReference>
<dbReference type="Proteomes" id="UP001196408">
    <property type="component" value="Unassembled WGS sequence"/>
</dbReference>
<evidence type="ECO:0000259" key="1">
    <source>
        <dbReference type="Pfam" id="PF02557"/>
    </source>
</evidence>
<evidence type="ECO:0000313" key="2">
    <source>
        <dbReference type="EMBL" id="MBV3381833.1"/>
    </source>
</evidence>
<dbReference type="RefSeq" id="WP_217746931.1">
    <property type="nucleotide sequence ID" value="NZ_JAHOEB010000003.1"/>
</dbReference>
<evidence type="ECO:0000313" key="4">
    <source>
        <dbReference type="Proteomes" id="UP001196408"/>
    </source>
</evidence>
<evidence type="ECO:0000313" key="3">
    <source>
        <dbReference type="EMBL" id="MBV3391857.1"/>
    </source>
</evidence>
<proteinExistence type="predicted"/>
<organism evidence="2 4">
    <name type="scientific">Catenibacterium mitsuokai</name>
    <dbReference type="NCBI Taxonomy" id="100886"/>
    <lineage>
        <taxon>Bacteria</taxon>
        <taxon>Bacillati</taxon>
        <taxon>Bacillota</taxon>
        <taxon>Erysipelotrichia</taxon>
        <taxon>Erysipelotrichales</taxon>
        <taxon>Coprobacillaceae</taxon>
        <taxon>Catenibacterium</taxon>
    </lineage>
</organism>
<dbReference type="InterPro" id="IPR003709">
    <property type="entry name" value="VanY-like_core_dom"/>
</dbReference>
<dbReference type="PANTHER" id="PTHR34385">
    <property type="entry name" value="D-ALANYL-D-ALANINE CARBOXYPEPTIDASE"/>
    <property type="match status" value="1"/>
</dbReference>